<reference evidence="10" key="1">
    <citation type="submission" date="2017-09" db="EMBL/GenBank/DDBJ databases">
        <title>Depth-based differentiation of microbial function through sediment-hosted aquifers and enrichment of novel symbionts in the deep terrestrial subsurface.</title>
        <authorList>
            <person name="Probst A.J."/>
            <person name="Ladd B."/>
            <person name="Jarett J.K."/>
            <person name="Geller-Mcgrath D.E."/>
            <person name="Sieber C.M.K."/>
            <person name="Emerson J.B."/>
            <person name="Anantharaman K."/>
            <person name="Thomas B.C."/>
            <person name="Malmstrom R."/>
            <person name="Stieglmeier M."/>
            <person name="Klingl A."/>
            <person name="Woyke T."/>
            <person name="Ryan C.M."/>
            <person name="Banfield J.F."/>
        </authorList>
    </citation>
    <scope>NUCLEOTIDE SEQUENCE [LARGE SCALE GENOMIC DNA]</scope>
</reference>
<keyword evidence="5 7" id="KW-0521">NADP</keyword>
<organism evidence="9 10">
    <name type="scientific">Candidatus Kaiserbacteria bacterium CG10_big_fil_rev_8_21_14_0_10_59_10</name>
    <dbReference type="NCBI Taxonomy" id="1974612"/>
    <lineage>
        <taxon>Bacteria</taxon>
        <taxon>Candidatus Kaiseribacteriota</taxon>
    </lineage>
</organism>
<evidence type="ECO:0000256" key="4">
    <source>
        <dbReference type="ARBA" id="ARBA00022563"/>
    </source>
</evidence>
<dbReference type="GO" id="GO:0046655">
    <property type="term" value="P:folic acid metabolic process"/>
    <property type="evidence" value="ECO:0007669"/>
    <property type="project" value="TreeGrafter"/>
</dbReference>
<dbReference type="GO" id="GO:0004146">
    <property type="term" value="F:dihydrofolate reductase activity"/>
    <property type="evidence" value="ECO:0007669"/>
    <property type="project" value="UniProtKB-EC"/>
</dbReference>
<dbReference type="SUPFAM" id="SSF53597">
    <property type="entry name" value="Dihydrofolate reductase-like"/>
    <property type="match status" value="1"/>
</dbReference>
<dbReference type="InterPro" id="IPR024072">
    <property type="entry name" value="DHFR-like_dom_sf"/>
</dbReference>
<dbReference type="Pfam" id="PF00186">
    <property type="entry name" value="DHFR_1"/>
    <property type="match status" value="1"/>
</dbReference>
<dbReference type="EMBL" id="PFBM01000017">
    <property type="protein sequence ID" value="PIR82351.1"/>
    <property type="molecule type" value="Genomic_DNA"/>
</dbReference>
<sequence length="168" mass="18792">MPIISAIAAIGRNRELGKGNRLLWQLPGDLRRFKELTRGHPVIMGRKTFDSIIAIRGKPLPERANIVVTRDAGWSHEGAARAGSMEEALAAGRSAGGGEEVFIIGGASVYEQALPRTNKLYLTLIDAEAPEADVFFPPYEDDFPRQTFDEAHEEQSIRYRWVNFERKL</sequence>
<dbReference type="Gene3D" id="3.40.430.10">
    <property type="entry name" value="Dihydrofolate Reductase, subunit A"/>
    <property type="match status" value="1"/>
</dbReference>
<comment type="similarity">
    <text evidence="2 7">Belongs to the dihydrofolate reductase family.</text>
</comment>
<dbReference type="InterPro" id="IPR001796">
    <property type="entry name" value="DHFR_dom"/>
</dbReference>
<feature type="domain" description="DHFR" evidence="8">
    <location>
        <begin position="3"/>
        <end position="166"/>
    </location>
</feature>
<name>A0A2H0U7F6_9BACT</name>
<keyword evidence="6 7" id="KW-0560">Oxidoreductase</keyword>
<dbReference type="PROSITE" id="PS51330">
    <property type="entry name" value="DHFR_2"/>
    <property type="match status" value="1"/>
</dbReference>
<dbReference type="UniPathway" id="UPA00077">
    <property type="reaction ID" value="UER00158"/>
</dbReference>
<proteinExistence type="inferred from homology"/>
<keyword evidence="4 7" id="KW-0554">One-carbon metabolism</keyword>
<comment type="catalytic activity">
    <reaction evidence="7">
        <text>(6S)-5,6,7,8-tetrahydrofolate + NADP(+) = 7,8-dihydrofolate + NADPH + H(+)</text>
        <dbReference type="Rhea" id="RHEA:15009"/>
        <dbReference type="ChEBI" id="CHEBI:15378"/>
        <dbReference type="ChEBI" id="CHEBI:57451"/>
        <dbReference type="ChEBI" id="CHEBI:57453"/>
        <dbReference type="ChEBI" id="CHEBI:57783"/>
        <dbReference type="ChEBI" id="CHEBI:58349"/>
        <dbReference type="EC" id="1.5.1.3"/>
    </reaction>
</comment>
<evidence type="ECO:0000256" key="7">
    <source>
        <dbReference type="PIRNR" id="PIRNR000194"/>
    </source>
</evidence>
<dbReference type="CDD" id="cd00209">
    <property type="entry name" value="DHFR"/>
    <property type="match status" value="1"/>
</dbReference>
<evidence type="ECO:0000313" key="10">
    <source>
        <dbReference type="Proteomes" id="UP000231379"/>
    </source>
</evidence>
<evidence type="ECO:0000259" key="8">
    <source>
        <dbReference type="PROSITE" id="PS51330"/>
    </source>
</evidence>
<dbReference type="GO" id="GO:0050661">
    <property type="term" value="F:NADP binding"/>
    <property type="evidence" value="ECO:0007669"/>
    <property type="project" value="InterPro"/>
</dbReference>
<dbReference type="AlphaFoldDB" id="A0A2H0U7F6"/>
<evidence type="ECO:0000256" key="5">
    <source>
        <dbReference type="ARBA" id="ARBA00022857"/>
    </source>
</evidence>
<dbReference type="GO" id="GO:0006730">
    <property type="term" value="P:one-carbon metabolic process"/>
    <property type="evidence" value="ECO:0007669"/>
    <property type="project" value="UniProtKB-KW"/>
</dbReference>
<dbReference type="PRINTS" id="PR00070">
    <property type="entry name" value="DHFR"/>
</dbReference>
<comment type="caution">
    <text evidence="9">The sequence shown here is derived from an EMBL/GenBank/DDBJ whole genome shotgun (WGS) entry which is preliminary data.</text>
</comment>
<evidence type="ECO:0000256" key="2">
    <source>
        <dbReference type="ARBA" id="ARBA00009539"/>
    </source>
</evidence>
<dbReference type="GO" id="GO:0046654">
    <property type="term" value="P:tetrahydrofolate biosynthetic process"/>
    <property type="evidence" value="ECO:0007669"/>
    <property type="project" value="UniProtKB-UniPathway"/>
</dbReference>
<evidence type="ECO:0000256" key="6">
    <source>
        <dbReference type="ARBA" id="ARBA00023002"/>
    </source>
</evidence>
<dbReference type="InterPro" id="IPR012259">
    <property type="entry name" value="DHFR"/>
</dbReference>
<evidence type="ECO:0000256" key="1">
    <source>
        <dbReference type="ARBA" id="ARBA00004903"/>
    </source>
</evidence>
<accession>A0A2H0U7F6</accession>
<comment type="function">
    <text evidence="7">Key enzyme in folate metabolism. Catalyzes an essential reaction for de novo glycine and purine synthesis, and for DNA precursor synthesis.</text>
</comment>
<dbReference type="GO" id="GO:0005829">
    <property type="term" value="C:cytosol"/>
    <property type="evidence" value="ECO:0007669"/>
    <property type="project" value="TreeGrafter"/>
</dbReference>
<dbReference type="Proteomes" id="UP000231379">
    <property type="component" value="Unassembled WGS sequence"/>
</dbReference>
<evidence type="ECO:0000256" key="3">
    <source>
        <dbReference type="ARBA" id="ARBA00012856"/>
    </source>
</evidence>
<gene>
    <name evidence="9" type="ORF">COU20_02915</name>
</gene>
<evidence type="ECO:0000313" key="9">
    <source>
        <dbReference type="EMBL" id="PIR82351.1"/>
    </source>
</evidence>
<dbReference type="GO" id="GO:0046452">
    <property type="term" value="P:dihydrofolate metabolic process"/>
    <property type="evidence" value="ECO:0007669"/>
    <property type="project" value="TreeGrafter"/>
</dbReference>
<dbReference type="EC" id="1.5.1.3" evidence="3 7"/>
<dbReference type="PIRSF" id="PIRSF000194">
    <property type="entry name" value="DHFR"/>
    <property type="match status" value="1"/>
</dbReference>
<comment type="pathway">
    <text evidence="1 7">Cofactor biosynthesis; tetrahydrofolate biosynthesis; 5,6,7,8-tetrahydrofolate from 7,8-dihydrofolate: step 1/1.</text>
</comment>
<dbReference type="PANTHER" id="PTHR48069:SF3">
    <property type="entry name" value="DIHYDROFOLATE REDUCTASE"/>
    <property type="match status" value="1"/>
</dbReference>
<protein>
    <recommendedName>
        <fullName evidence="3 7">Dihydrofolate reductase</fullName>
        <ecNumber evidence="3 7">1.5.1.3</ecNumber>
    </recommendedName>
</protein>
<dbReference type="PANTHER" id="PTHR48069">
    <property type="entry name" value="DIHYDROFOLATE REDUCTASE"/>
    <property type="match status" value="1"/>
</dbReference>